<evidence type="ECO:0000256" key="6">
    <source>
        <dbReference type="ARBA" id="ARBA00022989"/>
    </source>
</evidence>
<keyword evidence="10" id="KW-0813">Transport</keyword>
<dbReference type="PANTHER" id="PTHR10780:SF18">
    <property type="entry name" value="LD43650P"/>
    <property type="match status" value="1"/>
</dbReference>
<dbReference type="InterPro" id="IPR023395">
    <property type="entry name" value="MCP_dom_sf"/>
</dbReference>
<keyword evidence="4" id="KW-0677">Repeat</keyword>
<sequence length="320" mass="35800">MPSLVENEDPQQNKEVAEWMRFGMRLGVSAALHPLEYSKVLIQLGYEPIAAVPGRSILGRPIMVLPNIFQYAGHIRKIDGFYGCYRGLTPKLVGSICSMVLSEKIADRLGLKPLEEPKDDVNLSDEELYFQFKHNLKRDIVLSVSGIIVSHPFHVISVRMMAQFIGRETLYKSILGSIAEIYKSEGIMGFFSGLVPKLLCDVACLVLTSSTVFLINKYAVKDKLGRQYTAGFTQFAFSSILYPLNVVSTCMAVTGSRLMAGQPPIMPQYSGWLDCFNDLQARNELKRGSSLFWRSAGGFVKPTFRDNRGYVPMPTLAKYQ</sequence>
<evidence type="ECO:0000256" key="3">
    <source>
        <dbReference type="ARBA" id="ARBA00022692"/>
    </source>
</evidence>
<organism evidence="11">
    <name type="scientific">Musca domestica</name>
    <name type="common">House fly</name>
    <dbReference type="NCBI Taxonomy" id="7370"/>
    <lineage>
        <taxon>Eukaryota</taxon>
        <taxon>Metazoa</taxon>
        <taxon>Ecdysozoa</taxon>
        <taxon>Arthropoda</taxon>
        <taxon>Hexapoda</taxon>
        <taxon>Insecta</taxon>
        <taxon>Pterygota</taxon>
        <taxon>Neoptera</taxon>
        <taxon>Endopterygota</taxon>
        <taxon>Diptera</taxon>
        <taxon>Brachycera</taxon>
        <taxon>Muscomorpha</taxon>
        <taxon>Muscoidea</taxon>
        <taxon>Muscidae</taxon>
        <taxon>Musca</taxon>
    </lineage>
</organism>
<evidence type="ECO:0000256" key="2">
    <source>
        <dbReference type="ARBA" id="ARBA00006375"/>
    </source>
</evidence>
<dbReference type="Pfam" id="PF00153">
    <property type="entry name" value="Mito_carr"/>
    <property type="match status" value="1"/>
</dbReference>
<gene>
    <name evidence="11" type="primary">101892693</name>
</gene>
<evidence type="ECO:0000256" key="7">
    <source>
        <dbReference type="ARBA" id="ARBA00023128"/>
    </source>
</evidence>
<evidence type="ECO:0000256" key="1">
    <source>
        <dbReference type="ARBA" id="ARBA00004374"/>
    </source>
</evidence>
<evidence type="ECO:0000256" key="9">
    <source>
        <dbReference type="PROSITE-ProRule" id="PRU00282"/>
    </source>
</evidence>
<dbReference type="PROSITE" id="PS50920">
    <property type="entry name" value="SOLCAR"/>
    <property type="match status" value="1"/>
</dbReference>
<dbReference type="eggNOG" id="KOG2745">
    <property type="taxonomic scope" value="Eukaryota"/>
</dbReference>
<reference evidence="11" key="1">
    <citation type="submission" date="2020-05" db="UniProtKB">
        <authorList>
            <consortium name="EnsemblMetazoa"/>
        </authorList>
    </citation>
    <scope>IDENTIFICATION</scope>
    <source>
        <strain evidence="11">Aabys</strain>
    </source>
</reference>
<dbReference type="GO" id="GO:0005741">
    <property type="term" value="C:mitochondrial outer membrane"/>
    <property type="evidence" value="ECO:0007669"/>
    <property type="project" value="UniProtKB-SubCell"/>
</dbReference>
<dbReference type="AlphaFoldDB" id="A0A1I8MLA3"/>
<keyword evidence="5" id="KW-1000">Mitochondrion outer membrane</keyword>
<proteinExistence type="inferred from homology"/>
<dbReference type="OrthoDB" id="10253709at2759"/>
<name>A0A1I8MLA3_MUSDO</name>
<evidence type="ECO:0000313" key="11">
    <source>
        <dbReference type="EnsemblMetazoa" id="MDOA006128-PA"/>
    </source>
</evidence>
<keyword evidence="8 9" id="KW-0472">Membrane</keyword>
<dbReference type="Gene3D" id="1.50.40.10">
    <property type="entry name" value="Mitochondrial carrier domain"/>
    <property type="match status" value="1"/>
</dbReference>
<accession>A0A1I8MLA3</accession>
<dbReference type="EnsemblMetazoa" id="MDOA006128-RA">
    <property type="protein sequence ID" value="MDOA006128-PA"/>
    <property type="gene ID" value="MDOA006128"/>
</dbReference>
<evidence type="ECO:0008006" key="12">
    <source>
        <dbReference type="Google" id="ProtNLM"/>
    </source>
</evidence>
<comment type="subcellular location">
    <subcellularLocation>
        <location evidence="1">Mitochondrion outer membrane</location>
        <topology evidence="1">Multi-pass membrane protein</topology>
    </subcellularLocation>
</comment>
<keyword evidence="7" id="KW-0496">Mitochondrion</keyword>
<feature type="repeat" description="Solcar" evidence="9">
    <location>
        <begin position="133"/>
        <end position="218"/>
    </location>
</feature>
<comment type="similarity">
    <text evidence="2 10">Belongs to the mitochondrial carrier (TC 2.A.29) family.</text>
</comment>
<dbReference type="PANTHER" id="PTHR10780">
    <property type="entry name" value="MITOCHONDRIAL CARRIER HOMOLOG"/>
    <property type="match status" value="1"/>
</dbReference>
<dbReference type="InterPro" id="IPR018108">
    <property type="entry name" value="MCP_transmembrane"/>
</dbReference>
<protein>
    <recommendedName>
        <fullName evidence="12">Mitochondrial carrier protein</fullName>
    </recommendedName>
</protein>
<evidence type="ECO:0000256" key="5">
    <source>
        <dbReference type="ARBA" id="ARBA00022787"/>
    </source>
</evidence>
<dbReference type="VEuPathDB" id="VectorBase:MDOMA2_001083"/>
<keyword evidence="3 9" id="KW-0812">Transmembrane</keyword>
<evidence type="ECO:0000256" key="8">
    <source>
        <dbReference type="ARBA" id="ARBA00023136"/>
    </source>
</evidence>
<dbReference type="STRING" id="7370.A0A1I8MLA3"/>
<dbReference type="VEuPathDB" id="VectorBase:MDOA006128"/>
<keyword evidence="6" id="KW-1133">Transmembrane helix</keyword>
<dbReference type="SUPFAM" id="SSF103506">
    <property type="entry name" value="Mitochondrial carrier"/>
    <property type="match status" value="1"/>
</dbReference>
<evidence type="ECO:0000256" key="4">
    <source>
        <dbReference type="ARBA" id="ARBA00022737"/>
    </source>
</evidence>
<evidence type="ECO:0000256" key="10">
    <source>
        <dbReference type="RuleBase" id="RU000488"/>
    </source>
</evidence>